<keyword evidence="9" id="KW-1185">Reference proteome</keyword>
<keyword evidence="2" id="KW-0121">Carboxypeptidase</keyword>
<protein>
    <submittedName>
        <fullName evidence="8">LD-carboxypeptidase</fullName>
    </submittedName>
</protein>
<evidence type="ECO:0000256" key="2">
    <source>
        <dbReference type="ARBA" id="ARBA00022645"/>
    </source>
</evidence>
<organism evidence="8 9">
    <name type="scientific">Carboxylicivirga linearis</name>
    <dbReference type="NCBI Taxonomy" id="1628157"/>
    <lineage>
        <taxon>Bacteria</taxon>
        <taxon>Pseudomonadati</taxon>
        <taxon>Bacteroidota</taxon>
        <taxon>Bacteroidia</taxon>
        <taxon>Marinilabiliales</taxon>
        <taxon>Marinilabiliaceae</taxon>
        <taxon>Carboxylicivirga</taxon>
    </lineage>
</organism>
<dbReference type="Pfam" id="PF17676">
    <property type="entry name" value="Peptidase_S66C"/>
    <property type="match status" value="1"/>
</dbReference>
<name>A0ABS5JTI2_9BACT</name>
<dbReference type="Gene3D" id="3.50.30.60">
    <property type="entry name" value="LD-carboxypeptidase A C-terminal domain-like"/>
    <property type="match status" value="1"/>
</dbReference>
<dbReference type="Pfam" id="PF02016">
    <property type="entry name" value="Peptidase_S66"/>
    <property type="match status" value="1"/>
</dbReference>
<dbReference type="SUPFAM" id="SSF52317">
    <property type="entry name" value="Class I glutamine amidotransferase-like"/>
    <property type="match status" value="1"/>
</dbReference>
<dbReference type="PIRSF" id="PIRSF028757">
    <property type="entry name" value="LD-carboxypeptidase"/>
    <property type="match status" value="1"/>
</dbReference>
<evidence type="ECO:0000256" key="5">
    <source>
        <dbReference type="ARBA" id="ARBA00022825"/>
    </source>
</evidence>
<sequence length="300" mass="33596">MIFPKSLSKGSTVGIVSPAGKIDSETIHFAEKLLRSLGYSVVVGQHADNAYHQFAGNDEHRTSDLQLMLNRKDVEAIFCSRGGYGTARIIDKLDFSQFLEDPKWIIGYSDITVLHARLQNELKVASIHGPMPKNFPDKSKDDEDMMQLFKVLHGDLPTYKFKPHLLNRNGEAEGLLIGGNLSLIQTLRATPYDAEPHGKILFIEDVGEYLYSLDRMMQNLKLSGFLKQLSGLIVGQFTEMKDNNEKFGMSAYEIINEAVSEYDYPVIFGFPAGHGNINMPLVFGKRITISSCNCHSKIVF</sequence>
<evidence type="ECO:0000259" key="7">
    <source>
        <dbReference type="Pfam" id="PF17676"/>
    </source>
</evidence>
<dbReference type="InterPro" id="IPR040921">
    <property type="entry name" value="Peptidase_S66C"/>
</dbReference>
<reference evidence="8 9" key="1">
    <citation type="journal article" date="2015" name="Int. J. Syst. Evol. Microbiol.">
        <title>Carboxylicivirga linearis sp. nov., isolated from a sea cucumber culture pond.</title>
        <authorList>
            <person name="Wang F.Q."/>
            <person name="Zhou Y.X."/>
            <person name="Lin X.Z."/>
            <person name="Chen G.J."/>
            <person name="Du Z.J."/>
        </authorList>
    </citation>
    <scope>NUCLEOTIDE SEQUENCE [LARGE SCALE GENOMIC DNA]</scope>
    <source>
        <strain evidence="8 9">FB218</strain>
    </source>
</reference>
<evidence type="ECO:0000259" key="6">
    <source>
        <dbReference type="Pfam" id="PF02016"/>
    </source>
</evidence>
<dbReference type="Gene3D" id="3.40.50.10740">
    <property type="entry name" value="Class I glutamine amidotransferase-like"/>
    <property type="match status" value="1"/>
</dbReference>
<evidence type="ECO:0000256" key="3">
    <source>
        <dbReference type="ARBA" id="ARBA00022670"/>
    </source>
</evidence>
<comment type="caution">
    <text evidence="8">The sequence shown here is derived from an EMBL/GenBank/DDBJ whole genome shotgun (WGS) entry which is preliminary data.</text>
</comment>
<feature type="domain" description="LD-carboxypeptidase N-terminal" evidence="6">
    <location>
        <begin position="13"/>
        <end position="129"/>
    </location>
</feature>
<dbReference type="SUPFAM" id="SSF141986">
    <property type="entry name" value="LD-carboxypeptidase A C-terminal domain-like"/>
    <property type="match status" value="1"/>
</dbReference>
<dbReference type="PANTHER" id="PTHR30237">
    <property type="entry name" value="MURAMOYLTETRAPEPTIDE CARBOXYPEPTIDASE"/>
    <property type="match status" value="1"/>
</dbReference>
<evidence type="ECO:0000313" key="9">
    <source>
        <dbReference type="Proteomes" id="UP000708576"/>
    </source>
</evidence>
<gene>
    <name evidence="8" type="ORF">KEM10_07840</name>
</gene>
<dbReference type="InterPro" id="IPR003507">
    <property type="entry name" value="S66_fam"/>
</dbReference>
<dbReference type="EMBL" id="JAGUCO010000004">
    <property type="protein sequence ID" value="MBS2098190.1"/>
    <property type="molecule type" value="Genomic_DNA"/>
</dbReference>
<dbReference type="RefSeq" id="WP_212215436.1">
    <property type="nucleotide sequence ID" value="NZ_JAGUCO010000004.1"/>
</dbReference>
<dbReference type="CDD" id="cd07025">
    <property type="entry name" value="Peptidase_S66"/>
    <property type="match status" value="1"/>
</dbReference>
<accession>A0ABS5JTI2</accession>
<comment type="similarity">
    <text evidence="1">Belongs to the peptidase S66 family.</text>
</comment>
<evidence type="ECO:0000256" key="1">
    <source>
        <dbReference type="ARBA" id="ARBA00010233"/>
    </source>
</evidence>
<dbReference type="InterPro" id="IPR027478">
    <property type="entry name" value="LdcA_N"/>
</dbReference>
<feature type="domain" description="LD-carboxypeptidase C-terminal" evidence="7">
    <location>
        <begin position="173"/>
        <end position="289"/>
    </location>
</feature>
<dbReference type="InterPro" id="IPR029062">
    <property type="entry name" value="Class_I_gatase-like"/>
</dbReference>
<dbReference type="InterPro" id="IPR027461">
    <property type="entry name" value="Carboxypeptidase_A_C_sf"/>
</dbReference>
<keyword evidence="5" id="KW-0720">Serine protease</keyword>
<keyword evidence="4" id="KW-0378">Hydrolase</keyword>
<keyword evidence="3" id="KW-0645">Protease</keyword>
<dbReference type="InterPro" id="IPR040449">
    <property type="entry name" value="Peptidase_S66_N"/>
</dbReference>
<evidence type="ECO:0000256" key="4">
    <source>
        <dbReference type="ARBA" id="ARBA00022801"/>
    </source>
</evidence>
<dbReference type="PANTHER" id="PTHR30237:SF2">
    <property type="entry name" value="MUREIN TETRAPEPTIDE CARBOXYPEPTIDASE"/>
    <property type="match status" value="1"/>
</dbReference>
<dbReference type="Proteomes" id="UP000708576">
    <property type="component" value="Unassembled WGS sequence"/>
</dbReference>
<evidence type="ECO:0000313" key="8">
    <source>
        <dbReference type="EMBL" id="MBS2098190.1"/>
    </source>
</evidence>
<proteinExistence type="inferred from homology"/>